<evidence type="ECO:0000256" key="1">
    <source>
        <dbReference type="ARBA" id="ARBA00004429"/>
    </source>
</evidence>
<keyword evidence="4" id="KW-0997">Cell inner membrane</keyword>
<dbReference type="PANTHER" id="PTHR23522">
    <property type="entry name" value="BLL5896 PROTEIN"/>
    <property type="match status" value="1"/>
</dbReference>
<keyword evidence="2" id="KW-0813">Transport</keyword>
<organism evidence="10 11">
    <name type="scientific">Alteromonas ponticola</name>
    <dbReference type="NCBI Taxonomy" id="2720613"/>
    <lineage>
        <taxon>Bacteria</taxon>
        <taxon>Pseudomonadati</taxon>
        <taxon>Pseudomonadota</taxon>
        <taxon>Gammaproteobacteria</taxon>
        <taxon>Alteromonadales</taxon>
        <taxon>Alteromonadaceae</taxon>
        <taxon>Alteromonas/Salinimonas group</taxon>
        <taxon>Alteromonas</taxon>
    </lineage>
</organism>
<evidence type="ECO:0000256" key="8">
    <source>
        <dbReference type="SAM" id="Phobius"/>
    </source>
</evidence>
<evidence type="ECO:0000259" key="9">
    <source>
        <dbReference type="PROSITE" id="PS50850"/>
    </source>
</evidence>
<evidence type="ECO:0000256" key="7">
    <source>
        <dbReference type="ARBA" id="ARBA00023136"/>
    </source>
</evidence>
<feature type="transmembrane region" description="Helical" evidence="8">
    <location>
        <begin position="161"/>
        <end position="182"/>
    </location>
</feature>
<dbReference type="PANTHER" id="PTHR23522:SF10">
    <property type="entry name" value="3-PHENYLPROPIONIC ACID TRANSPORTER-RELATED"/>
    <property type="match status" value="1"/>
</dbReference>
<evidence type="ECO:0000256" key="6">
    <source>
        <dbReference type="ARBA" id="ARBA00022989"/>
    </source>
</evidence>
<protein>
    <submittedName>
        <fullName evidence="10">MFS transporter</fullName>
    </submittedName>
</protein>
<keyword evidence="11" id="KW-1185">Reference proteome</keyword>
<keyword evidence="5 8" id="KW-0812">Transmembrane</keyword>
<feature type="transmembrane region" description="Helical" evidence="8">
    <location>
        <begin position="16"/>
        <end position="34"/>
    </location>
</feature>
<evidence type="ECO:0000256" key="4">
    <source>
        <dbReference type="ARBA" id="ARBA00022519"/>
    </source>
</evidence>
<dbReference type="NCBIfam" id="NF037955">
    <property type="entry name" value="mfs"/>
    <property type="match status" value="1"/>
</dbReference>
<feature type="transmembrane region" description="Helical" evidence="8">
    <location>
        <begin position="238"/>
        <end position="258"/>
    </location>
</feature>
<feature type="transmembrane region" description="Helical" evidence="8">
    <location>
        <begin position="359"/>
        <end position="380"/>
    </location>
</feature>
<dbReference type="SUPFAM" id="SSF103473">
    <property type="entry name" value="MFS general substrate transporter"/>
    <property type="match status" value="1"/>
</dbReference>
<keyword evidence="3" id="KW-1003">Cell membrane</keyword>
<evidence type="ECO:0000256" key="5">
    <source>
        <dbReference type="ARBA" id="ARBA00022692"/>
    </source>
</evidence>
<feature type="transmembrane region" description="Helical" evidence="8">
    <location>
        <begin position="98"/>
        <end position="115"/>
    </location>
</feature>
<evidence type="ECO:0000313" key="11">
    <source>
        <dbReference type="Proteomes" id="UP000709336"/>
    </source>
</evidence>
<dbReference type="InterPro" id="IPR026032">
    <property type="entry name" value="HcaT-like"/>
</dbReference>
<dbReference type="Proteomes" id="UP000709336">
    <property type="component" value="Unassembled WGS sequence"/>
</dbReference>
<feature type="transmembrane region" description="Helical" evidence="8">
    <location>
        <begin position="75"/>
        <end position="92"/>
    </location>
</feature>
<feature type="domain" description="Major facilitator superfamily (MFS) profile" evidence="9">
    <location>
        <begin position="204"/>
        <end position="388"/>
    </location>
</feature>
<feature type="transmembrane region" description="Helical" evidence="8">
    <location>
        <begin position="203"/>
        <end position="226"/>
    </location>
</feature>
<keyword evidence="7 8" id="KW-0472">Membrane</keyword>
<feature type="transmembrane region" description="Helical" evidence="8">
    <location>
        <begin position="136"/>
        <end position="155"/>
    </location>
</feature>
<sequence>MTKEQPSLPYWRLSSFYFFNCAVLGAILPYWGLYMSSLSFAYAEIGIISAVLMASNIVAPYFWGWLCDHSGRRISIIRLGNFIAAVSFACLWMDDSFYTMVGLIFVCSFCWQGLNSQFEIITLNNLTGRVHVYSQIRLWGSVGFIAAVSALGWVFESQPLTYLPIIVLSLLLFMWVTTLLVGDRNASVRQQANTPITENIRNPLILGLIVSVTLIYLSHGTYYGFYSIYLAESGIDNSTIGMLWTLAVIAELICFAVMAKLFHRIGIRPLFLFSVVMTAVRWLGIGYLPESLVMLAACQLLHGLSFSVVHATVIELIRQHFGDHNQGRGQALYCSICVGLGQAVGVGLSGWLWDWSHAGTFYLSAAIALLAGAIAWRWVYPKTLESAI</sequence>
<feature type="transmembrane region" description="Helical" evidence="8">
    <location>
        <begin position="270"/>
        <end position="288"/>
    </location>
</feature>
<dbReference type="InterPro" id="IPR020846">
    <property type="entry name" value="MFS_dom"/>
</dbReference>
<feature type="transmembrane region" description="Helical" evidence="8">
    <location>
        <begin position="294"/>
        <end position="317"/>
    </location>
</feature>
<proteinExistence type="predicted"/>
<keyword evidence="6 8" id="KW-1133">Transmembrane helix</keyword>
<dbReference type="Gene3D" id="1.20.1250.20">
    <property type="entry name" value="MFS general substrate transporter like domains"/>
    <property type="match status" value="2"/>
</dbReference>
<evidence type="ECO:0000256" key="3">
    <source>
        <dbReference type="ARBA" id="ARBA00022475"/>
    </source>
</evidence>
<gene>
    <name evidence="10" type="ORF">HCJ96_15800</name>
</gene>
<name>A0ABX1R5Y3_9ALTE</name>
<accession>A0ABX1R5Y3</accession>
<reference evidence="10 11" key="1">
    <citation type="submission" date="2020-03" db="EMBL/GenBank/DDBJ databases">
        <title>Alteromonas ponticola sp. nov., isolated from seawater.</title>
        <authorList>
            <person name="Yoon J.-H."/>
            <person name="Kim Y.-O."/>
        </authorList>
    </citation>
    <scope>NUCLEOTIDE SEQUENCE [LARGE SCALE GENOMIC DNA]</scope>
    <source>
        <strain evidence="10 11">MYP5</strain>
    </source>
</reference>
<evidence type="ECO:0000256" key="2">
    <source>
        <dbReference type="ARBA" id="ARBA00022448"/>
    </source>
</evidence>
<feature type="transmembrane region" description="Helical" evidence="8">
    <location>
        <begin position="329"/>
        <end position="353"/>
    </location>
</feature>
<dbReference type="PIRSF" id="PIRSF004925">
    <property type="entry name" value="HcaT"/>
    <property type="match status" value="1"/>
</dbReference>
<dbReference type="PROSITE" id="PS50850">
    <property type="entry name" value="MFS"/>
    <property type="match status" value="1"/>
</dbReference>
<dbReference type="EMBL" id="JAATNW010000010">
    <property type="protein sequence ID" value="NMH61494.1"/>
    <property type="molecule type" value="Genomic_DNA"/>
</dbReference>
<dbReference type="InterPro" id="IPR024989">
    <property type="entry name" value="MFS_assoc_dom"/>
</dbReference>
<dbReference type="InterPro" id="IPR036259">
    <property type="entry name" value="MFS_trans_sf"/>
</dbReference>
<comment type="caution">
    <text evidence="10">The sequence shown here is derived from an EMBL/GenBank/DDBJ whole genome shotgun (WGS) entry which is preliminary data.</text>
</comment>
<feature type="transmembrane region" description="Helical" evidence="8">
    <location>
        <begin position="40"/>
        <end position="63"/>
    </location>
</feature>
<dbReference type="Pfam" id="PF12832">
    <property type="entry name" value="MFS_1_like"/>
    <property type="match status" value="1"/>
</dbReference>
<evidence type="ECO:0000313" key="10">
    <source>
        <dbReference type="EMBL" id="NMH61494.1"/>
    </source>
</evidence>
<comment type="subcellular location">
    <subcellularLocation>
        <location evidence="1">Cell inner membrane</location>
        <topology evidence="1">Multi-pass membrane protein</topology>
    </subcellularLocation>
</comment>